<evidence type="ECO:0000313" key="3">
    <source>
        <dbReference type="Proteomes" id="UP000812287"/>
    </source>
</evidence>
<accession>A0A9P7VJD9</accession>
<dbReference type="AlphaFoldDB" id="A0A9P7VJD9"/>
<protein>
    <submittedName>
        <fullName evidence="2">Uncharacterized protein</fullName>
    </submittedName>
</protein>
<organism evidence="2 3">
    <name type="scientific">Guyanagaster necrorhizus</name>
    <dbReference type="NCBI Taxonomy" id="856835"/>
    <lineage>
        <taxon>Eukaryota</taxon>
        <taxon>Fungi</taxon>
        <taxon>Dikarya</taxon>
        <taxon>Basidiomycota</taxon>
        <taxon>Agaricomycotina</taxon>
        <taxon>Agaricomycetes</taxon>
        <taxon>Agaricomycetidae</taxon>
        <taxon>Agaricales</taxon>
        <taxon>Marasmiineae</taxon>
        <taxon>Physalacriaceae</taxon>
        <taxon>Guyanagaster</taxon>
    </lineage>
</organism>
<comment type="caution">
    <text evidence="2">The sequence shown here is derived from an EMBL/GenBank/DDBJ whole genome shotgun (WGS) entry which is preliminary data.</text>
</comment>
<keyword evidence="3" id="KW-1185">Reference proteome</keyword>
<dbReference type="RefSeq" id="XP_043035274.1">
    <property type="nucleotide sequence ID" value="XM_043177730.1"/>
</dbReference>
<gene>
    <name evidence="2" type="ORF">BT62DRAFT_1011067</name>
</gene>
<feature type="region of interest" description="Disordered" evidence="1">
    <location>
        <begin position="111"/>
        <end position="130"/>
    </location>
</feature>
<dbReference type="GeneID" id="66100017"/>
<proteinExistence type="predicted"/>
<reference evidence="2" key="1">
    <citation type="submission" date="2020-11" db="EMBL/GenBank/DDBJ databases">
        <title>Adaptations for nitrogen fixation in a non-lichenized fungal sporocarp promotes dispersal by wood-feeding termites.</title>
        <authorList>
            <consortium name="DOE Joint Genome Institute"/>
            <person name="Koch R.A."/>
            <person name="Yoon G."/>
            <person name="Arayal U."/>
            <person name="Lail K."/>
            <person name="Amirebrahimi M."/>
            <person name="Labutti K."/>
            <person name="Lipzen A."/>
            <person name="Riley R."/>
            <person name="Barry K."/>
            <person name="Henrissat B."/>
            <person name="Grigoriev I.V."/>
            <person name="Herr J.R."/>
            <person name="Aime M.C."/>
        </authorList>
    </citation>
    <scope>NUCLEOTIDE SEQUENCE</scope>
    <source>
        <strain evidence="2">MCA 3950</strain>
    </source>
</reference>
<name>A0A9P7VJD9_9AGAR</name>
<evidence type="ECO:0000256" key="1">
    <source>
        <dbReference type="SAM" id="MobiDB-lite"/>
    </source>
</evidence>
<evidence type="ECO:0000313" key="2">
    <source>
        <dbReference type="EMBL" id="KAG7441774.1"/>
    </source>
</evidence>
<dbReference type="EMBL" id="MU250556">
    <property type="protein sequence ID" value="KAG7441774.1"/>
    <property type="molecule type" value="Genomic_DNA"/>
</dbReference>
<sequence>MSTKPKAGIRALVGEHRYYSCDPCAALFILRSPETYAITGRILFLFENEDLAPTNCIMDYGFDQIFSKQSTYVLDEYKTSSNRFLRWTDGSFGSYQRENIDLARFFTQRGHDDTEGSNDSSLEVNMLPPV</sequence>
<dbReference type="Proteomes" id="UP000812287">
    <property type="component" value="Unassembled WGS sequence"/>
</dbReference>